<dbReference type="OrthoDB" id="9815825at2"/>
<proteinExistence type="predicted"/>
<dbReference type="STRING" id="171693.BN988_01577"/>
<dbReference type="InterPro" id="IPR036291">
    <property type="entry name" value="NAD(P)-bd_dom_sf"/>
</dbReference>
<dbReference type="Proteomes" id="UP000028863">
    <property type="component" value="Unassembled WGS sequence"/>
</dbReference>
<reference evidence="6" key="3">
    <citation type="submission" date="2015-07" db="EMBL/GenBank/DDBJ databases">
        <title>Draft Genome Sequence of Oceanobacillus picturae Heshi-B3 that Was Isolated from Fermented Rice Bran with Aging Salted Mackerel, Which Was Named Heshiko as Traditional Fermented Seafood in Japan.</title>
        <authorList>
            <person name="Akuzawa S."/>
            <person name="Nakagawa J."/>
            <person name="Kanekatsu T."/>
            <person name="Kanesaki Y."/>
            <person name="Suzuki T."/>
        </authorList>
    </citation>
    <scope>NUCLEOTIDE SEQUENCE [LARGE SCALE GENOMIC DNA]</scope>
    <source>
        <strain evidence="6">Heshi-B3</strain>
    </source>
</reference>
<keyword evidence="5" id="KW-1185">Reference proteome</keyword>
<evidence type="ECO:0000313" key="5">
    <source>
        <dbReference type="Proteomes" id="UP000028863"/>
    </source>
</evidence>
<dbReference type="PANTHER" id="PTHR43377:SF1">
    <property type="entry name" value="BILIVERDIN REDUCTASE A"/>
    <property type="match status" value="1"/>
</dbReference>
<sequence length="337" mass="37517">MIKVALLSRWHVHADDYARDIQENDNVSIKLVWDEESDRGEKWAKELGVPFEPDLNNVLSNPNIDAVMVSTPTNMHKEIIIAAAKHKKHIFTEKVLAFTVKDCEEIYQAVHEAGVELMVSLPRLTDNNYLYAEKSIKEGWVGKVTMVRCRFAHNGGVAPEGQKYGWLPKQFFNKEQAGGGAMIDLGAHPIYLTNRLAGKAKGVYARLQKAVGSSVDDNAALLIDYDTGALGIIETSFVSQGSPFQLEVYGTEGTLRISGDKITINSIHVNDSKQTEMTEALIALPMPMVQWIRAIESNETPTITKEDVINLTLVNEAASKSNEIGERIDIEKDFRDF</sequence>
<comment type="caution">
    <text evidence="3">The sequence shown here is derived from an EMBL/GenBank/DDBJ whole genome shotgun (WGS) entry which is preliminary data.</text>
</comment>
<feature type="domain" description="GFO/IDH/MocA-like oxidoreductase" evidence="2">
    <location>
        <begin position="130"/>
        <end position="256"/>
    </location>
</feature>
<dbReference type="InterPro" id="IPR051450">
    <property type="entry name" value="Gfo/Idh/MocA_Oxidoreductases"/>
</dbReference>
<dbReference type="GO" id="GO:0000166">
    <property type="term" value="F:nucleotide binding"/>
    <property type="evidence" value="ECO:0007669"/>
    <property type="project" value="InterPro"/>
</dbReference>
<gene>
    <name evidence="3" type="primary">afr_1</name>
    <name evidence="3" type="ORF">BN988_01577</name>
    <name evidence="4" type="ORF">OPHB3_2550</name>
</gene>
<reference evidence="4 6" key="4">
    <citation type="journal article" date="2016" name="Genome Announc.">
        <title>Draft Genome Sequence of Oceanobacillus picturae Heshi-B3, Isolated from Fermented Rice Bran in a Traditional Japanese Seafood Dish.</title>
        <authorList>
            <person name="Akuzawa S."/>
            <person name="Nagaoka J."/>
            <person name="Kanekatsu M."/>
            <person name="Kanesaki Y."/>
            <person name="Suzuki T."/>
        </authorList>
    </citation>
    <scope>NUCLEOTIDE SEQUENCE [LARGE SCALE GENOMIC DNA]</scope>
    <source>
        <strain evidence="4 6">Heshi-B3</strain>
    </source>
</reference>
<evidence type="ECO:0000259" key="2">
    <source>
        <dbReference type="Pfam" id="PF22725"/>
    </source>
</evidence>
<dbReference type="eggNOG" id="COG0673">
    <property type="taxonomic scope" value="Bacteria"/>
</dbReference>
<dbReference type="EMBL" id="BBXV01000029">
    <property type="protein sequence ID" value="GAQ18609.1"/>
    <property type="molecule type" value="Genomic_DNA"/>
</dbReference>
<dbReference type="AlphaFoldDB" id="W9AJL8"/>
<evidence type="ECO:0000313" key="6">
    <source>
        <dbReference type="Proteomes" id="UP000052946"/>
    </source>
</evidence>
<dbReference type="Gene3D" id="3.40.50.720">
    <property type="entry name" value="NAD(P)-binding Rossmann-like Domain"/>
    <property type="match status" value="1"/>
</dbReference>
<dbReference type="PANTHER" id="PTHR43377">
    <property type="entry name" value="BILIVERDIN REDUCTASE A"/>
    <property type="match status" value="1"/>
</dbReference>
<dbReference type="Pfam" id="PF22725">
    <property type="entry name" value="GFO_IDH_MocA_C3"/>
    <property type="match status" value="1"/>
</dbReference>
<dbReference type="Gene3D" id="3.30.360.10">
    <property type="entry name" value="Dihydrodipicolinate Reductase, domain 2"/>
    <property type="match status" value="1"/>
</dbReference>
<accession>W9AJL8</accession>
<evidence type="ECO:0000313" key="3">
    <source>
        <dbReference type="EMBL" id="CDO03077.1"/>
    </source>
</evidence>
<name>W9AJL8_9BACI</name>
<dbReference type="EMBL" id="CCAX010000001">
    <property type="protein sequence ID" value="CDO03077.1"/>
    <property type="molecule type" value="Genomic_DNA"/>
</dbReference>
<dbReference type="SUPFAM" id="SSF51735">
    <property type="entry name" value="NAD(P)-binding Rossmann-fold domains"/>
    <property type="match status" value="1"/>
</dbReference>
<reference evidence="3 5" key="1">
    <citation type="submission" date="2014-03" db="EMBL/GenBank/DDBJ databases">
        <title>Draft genome sequencing of Oceanobacillus picturae strain S1 isolated from human gut.</title>
        <authorList>
            <person name="Croce O."/>
            <person name="Lagier J.C."/>
            <person name="Raoult D."/>
        </authorList>
    </citation>
    <scope>NUCLEOTIDE SEQUENCE [LARGE SCALE GENOMIC DNA]</scope>
    <source>
        <strain evidence="3 5">S1</strain>
    </source>
</reference>
<protein>
    <submittedName>
        <fullName evidence="3">1,5-anhydro-D-fructose reductase</fullName>
    </submittedName>
</protein>
<dbReference type="Proteomes" id="UP000052946">
    <property type="component" value="Unassembled WGS sequence"/>
</dbReference>
<dbReference type="Pfam" id="PF01408">
    <property type="entry name" value="GFO_IDH_MocA"/>
    <property type="match status" value="1"/>
</dbReference>
<organism evidence="3 5">
    <name type="scientific">Oceanobacillus picturae</name>
    <dbReference type="NCBI Taxonomy" id="171693"/>
    <lineage>
        <taxon>Bacteria</taxon>
        <taxon>Bacillati</taxon>
        <taxon>Bacillota</taxon>
        <taxon>Bacilli</taxon>
        <taxon>Bacillales</taxon>
        <taxon>Bacillaceae</taxon>
        <taxon>Oceanobacillus</taxon>
    </lineage>
</organism>
<dbReference type="RefSeq" id="WP_036574718.1">
    <property type="nucleotide sequence ID" value="NZ_BBXV01000029.1"/>
</dbReference>
<evidence type="ECO:0000259" key="1">
    <source>
        <dbReference type="Pfam" id="PF01408"/>
    </source>
</evidence>
<feature type="domain" description="Gfo/Idh/MocA-like oxidoreductase N-terminal" evidence="1">
    <location>
        <begin position="15"/>
        <end position="119"/>
    </location>
</feature>
<evidence type="ECO:0000313" key="4">
    <source>
        <dbReference type="EMBL" id="GAQ18609.1"/>
    </source>
</evidence>
<reference evidence="3 5" key="2">
    <citation type="submission" date="2014-03" db="EMBL/GenBank/DDBJ databases">
        <authorList>
            <person name="Urmite Genomes U."/>
        </authorList>
    </citation>
    <scope>NUCLEOTIDE SEQUENCE [LARGE SCALE GENOMIC DNA]</scope>
    <source>
        <strain evidence="3 5">S1</strain>
    </source>
</reference>
<dbReference type="InterPro" id="IPR055170">
    <property type="entry name" value="GFO_IDH_MocA-like_dom"/>
</dbReference>
<dbReference type="SUPFAM" id="SSF55347">
    <property type="entry name" value="Glyceraldehyde-3-phosphate dehydrogenase-like, C-terminal domain"/>
    <property type="match status" value="1"/>
</dbReference>
<dbReference type="InterPro" id="IPR000683">
    <property type="entry name" value="Gfo/Idh/MocA-like_OxRdtase_N"/>
</dbReference>